<keyword evidence="4" id="KW-0966">Cell projection</keyword>
<comment type="caution">
    <text evidence="4">The sequence shown here is derived from an EMBL/GenBank/DDBJ whole genome shotgun (WGS) entry which is preliminary data.</text>
</comment>
<evidence type="ECO:0000256" key="3">
    <source>
        <dbReference type="ARBA" id="ARBA00022795"/>
    </source>
</evidence>
<name>A0A8I1EC49_PSEPU</name>
<organism evidence="4 5">
    <name type="scientific">Pseudomonas putida</name>
    <name type="common">Arthrobacter siderocapsulatus</name>
    <dbReference type="NCBI Taxonomy" id="303"/>
    <lineage>
        <taxon>Bacteria</taxon>
        <taxon>Pseudomonadati</taxon>
        <taxon>Pseudomonadota</taxon>
        <taxon>Gammaproteobacteria</taxon>
        <taxon>Pseudomonadales</taxon>
        <taxon>Pseudomonadaceae</taxon>
        <taxon>Pseudomonas</taxon>
    </lineage>
</organism>
<dbReference type="EMBL" id="JAEHTE010000001">
    <property type="protein sequence ID" value="MBI6882574.1"/>
    <property type="molecule type" value="Genomic_DNA"/>
</dbReference>
<keyword evidence="4" id="KW-0282">Flagellum</keyword>
<dbReference type="RefSeq" id="WP_198746187.1">
    <property type="nucleotide sequence ID" value="NZ_JAEHTE010000001.1"/>
</dbReference>
<evidence type="ECO:0000256" key="1">
    <source>
        <dbReference type="ARBA" id="ARBA00002397"/>
    </source>
</evidence>
<gene>
    <name evidence="4" type="ORF">JEU22_01500</name>
</gene>
<dbReference type="Pfam" id="PF05130">
    <property type="entry name" value="FlgN"/>
    <property type="match status" value="1"/>
</dbReference>
<keyword evidence="3" id="KW-1005">Bacterial flagellum biogenesis</keyword>
<dbReference type="Proteomes" id="UP000637061">
    <property type="component" value="Unassembled WGS sequence"/>
</dbReference>
<sequence length="150" mass="16772">MSLAKHLETSKGVITEFVVLLEEEQRALASSQIDGQAIVDLANRKNTIVERLRQLEQVRNLVQQRKGYPDGLPGARQAAKDDGCSALWDEILVLSTRAKNLNELNGMQVSMHMEQNRKRLAFLNKASDAQIYGRDGKSQRKRLGGISTRA</sequence>
<keyword evidence="4" id="KW-0969">Cilium</keyword>
<proteinExistence type="inferred from homology"/>
<dbReference type="InterPro" id="IPR007809">
    <property type="entry name" value="FlgN-like"/>
</dbReference>
<accession>A0A8I1EC49</accession>
<evidence type="ECO:0000256" key="2">
    <source>
        <dbReference type="ARBA" id="ARBA00007703"/>
    </source>
</evidence>
<comment type="similarity">
    <text evidence="2">Belongs to the FlgN family.</text>
</comment>
<protein>
    <submittedName>
        <fullName evidence="4">Flagellar protein FlgN</fullName>
    </submittedName>
</protein>
<reference evidence="4" key="1">
    <citation type="submission" date="2020-12" db="EMBL/GenBank/DDBJ databases">
        <title>Enhanced detection system for hospital associated transmission using whole genome sequencing surveillance.</title>
        <authorList>
            <person name="Harrison L.H."/>
            <person name="Van Tyne D."/>
            <person name="Marsh J.W."/>
            <person name="Griffith M.P."/>
            <person name="Snyder D.J."/>
            <person name="Cooper V.S."/>
            <person name="Mustapha M."/>
        </authorList>
    </citation>
    <scope>NUCLEOTIDE SEQUENCE</scope>
    <source>
        <strain evidence="4">PSB00042</strain>
    </source>
</reference>
<dbReference type="Gene3D" id="1.20.58.300">
    <property type="entry name" value="FlgN-like"/>
    <property type="match status" value="1"/>
</dbReference>
<comment type="function">
    <text evidence="1">Required for the efficient initiation of filament assembly.</text>
</comment>
<dbReference type="GO" id="GO:0044780">
    <property type="term" value="P:bacterial-type flagellum assembly"/>
    <property type="evidence" value="ECO:0007669"/>
    <property type="project" value="InterPro"/>
</dbReference>
<dbReference type="AlphaFoldDB" id="A0A8I1EC49"/>
<evidence type="ECO:0000313" key="5">
    <source>
        <dbReference type="Proteomes" id="UP000637061"/>
    </source>
</evidence>
<evidence type="ECO:0000313" key="4">
    <source>
        <dbReference type="EMBL" id="MBI6882574.1"/>
    </source>
</evidence>
<dbReference type="InterPro" id="IPR036679">
    <property type="entry name" value="FlgN-like_sf"/>
</dbReference>
<dbReference type="SUPFAM" id="SSF140566">
    <property type="entry name" value="FlgN-like"/>
    <property type="match status" value="1"/>
</dbReference>